<organism evidence="2 3">
    <name type="scientific">Gemmata obscuriglobus</name>
    <dbReference type="NCBI Taxonomy" id="114"/>
    <lineage>
        <taxon>Bacteria</taxon>
        <taxon>Pseudomonadati</taxon>
        <taxon>Planctomycetota</taxon>
        <taxon>Planctomycetia</taxon>
        <taxon>Gemmatales</taxon>
        <taxon>Gemmataceae</taxon>
        <taxon>Gemmata</taxon>
    </lineage>
</organism>
<keyword evidence="1" id="KW-0472">Membrane</keyword>
<dbReference type="EMBL" id="CP025958">
    <property type="protein sequence ID" value="AWM40458.1"/>
    <property type="molecule type" value="Genomic_DNA"/>
</dbReference>
<dbReference type="Proteomes" id="UP000245802">
    <property type="component" value="Chromosome"/>
</dbReference>
<evidence type="ECO:0000313" key="3">
    <source>
        <dbReference type="Proteomes" id="UP000245802"/>
    </source>
</evidence>
<feature type="transmembrane region" description="Helical" evidence="1">
    <location>
        <begin position="43"/>
        <end position="64"/>
    </location>
</feature>
<name>A0A2Z3H3W1_9BACT</name>
<proteinExistence type="predicted"/>
<sequence>MAGGPTSDRQGFLPNVLGWLSFIGLFMTGMVGLSAAIRSAPDLAGAAYLLTGGLAFGAVVLLVLRRVP</sequence>
<feature type="transmembrane region" description="Helical" evidence="1">
    <location>
        <begin position="12"/>
        <end position="37"/>
    </location>
</feature>
<protein>
    <submittedName>
        <fullName evidence="2">Uncharacterized protein</fullName>
    </submittedName>
</protein>
<keyword evidence="3" id="KW-1185">Reference proteome</keyword>
<dbReference type="AlphaFoldDB" id="A0A2Z3H3W1"/>
<dbReference type="KEGG" id="gog:C1280_28045"/>
<evidence type="ECO:0000313" key="2">
    <source>
        <dbReference type="EMBL" id="AWM40458.1"/>
    </source>
</evidence>
<gene>
    <name evidence="2" type="ORF">C1280_28045</name>
</gene>
<keyword evidence="1" id="KW-0812">Transmembrane</keyword>
<evidence type="ECO:0000256" key="1">
    <source>
        <dbReference type="SAM" id="Phobius"/>
    </source>
</evidence>
<keyword evidence="1" id="KW-1133">Transmembrane helix</keyword>
<accession>A0A2Z3H3W1</accession>
<reference evidence="2 3" key="1">
    <citation type="submission" date="2018-01" db="EMBL/GenBank/DDBJ databases">
        <title>G. obscuriglobus.</title>
        <authorList>
            <person name="Franke J."/>
            <person name="Blomberg W."/>
            <person name="Selmecki A."/>
        </authorList>
    </citation>
    <scope>NUCLEOTIDE SEQUENCE [LARGE SCALE GENOMIC DNA]</scope>
    <source>
        <strain evidence="2 3">DSM 5831</strain>
    </source>
</reference>